<evidence type="ECO:0000313" key="1">
    <source>
        <dbReference type="EMBL" id="MFC6097551.1"/>
    </source>
</evidence>
<dbReference type="Proteomes" id="UP001596287">
    <property type="component" value="Unassembled WGS sequence"/>
</dbReference>
<comment type="caution">
    <text evidence="1">The sequence shown here is derived from an EMBL/GenBank/DDBJ whole genome shotgun (WGS) entry which is preliminary data.</text>
</comment>
<protein>
    <submittedName>
        <fullName evidence="1">Uncharacterized protein</fullName>
    </submittedName>
</protein>
<gene>
    <name evidence="1" type="ORF">ACFPVY_12920</name>
</gene>
<proteinExistence type="predicted"/>
<name>A0ABW1PPH8_9FLAO</name>
<reference evidence="2" key="1">
    <citation type="journal article" date="2019" name="Int. J. Syst. Evol. Microbiol.">
        <title>The Global Catalogue of Microorganisms (GCM) 10K type strain sequencing project: providing services to taxonomists for standard genome sequencing and annotation.</title>
        <authorList>
            <consortium name="The Broad Institute Genomics Platform"/>
            <consortium name="The Broad Institute Genome Sequencing Center for Infectious Disease"/>
            <person name="Wu L."/>
            <person name="Ma J."/>
        </authorList>
    </citation>
    <scope>NUCLEOTIDE SEQUENCE [LARGE SCALE GENOMIC DNA]</scope>
    <source>
        <strain evidence="2">CCUG 49679</strain>
    </source>
</reference>
<organism evidence="1 2">
    <name type="scientific">Flavobacterium qiangtangense</name>
    <dbReference type="NCBI Taxonomy" id="1442595"/>
    <lineage>
        <taxon>Bacteria</taxon>
        <taxon>Pseudomonadati</taxon>
        <taxon>Bacteroidota</taxon>
        <taxon>Flavobacteriia</taxon>
        <taxon>Flavobacteriales</taxon>
        <taxon>Flavobacteriaceae</taxon>
        <taxon>Flavobacterium</taxon>
    </lineage>
</organism>
<accession>A0ABW1PPH8</accession>
<sequence length="196" mass="22804">MKKLILFLFVLTPIFGFSQLKVISGDFKNLKGISRYNVVFDYKDLQVHGFETEEAYLKEKMEKREKKEGEAQKFKENWYSDRENKYEPKFIEYINKRFENGEITASKNGDAKFTMNIKTIWIYPGYNVGAGKEPAKISAVITIFETANPQNILLIVDFKRSIGLEPGTFDFDQGYRIAGAYEKLAKNMAMQLKRFL</sequence>
<dbReference type="RefSeq" id="WP_379792513.1">
    <property type="nucleotide sequence ID" value="NZ_JBHSQB010000009.1"/>
</dbReference>
<dbReference type="EMBL" id="JBHSQB010000009">
    <property type="protein sequence ID" value="MFC6097551.1"/>
    <property type="molecule type" value="Genomic_DNA"/>
</dbReference>
<keyword evidence="2" id="KW-1185">Reference proteome</keyword>
<evidence type="ECO:0000313" key="2">
    <source>
        <dbReference type="Proteomes" id="UP001596287"/>
    </source>
</evidence>